<keyword evidence="4" id="KW-1185">Reference proteome</keyword>
<protein>
    <submittedName>
        <fullName evidence="3">Uncharacterized protein</fullName>
    </submittedName>
</protein>
<keyword evidence="2" id="KW-0812">Transmembrane</keyword>
<feature type="compositionally biased region" description="Basic residues" evidence="1">
    <location>
        <begin position="57"/>
        <end position="66"/>
    </location>
</feature>
<organism evidence="3 4">
    <name type="scientific">Elysia crispata</name>
    <name type="common">lettuce slug</name>
    <dbReference type="NCBI Taxonomy" id="231223"/>
    <lineage>
        <taxon>Eukaryota</taxon>
        <taxon>Metazoa</taxon>
        <taxon>Spiralia</taxon>
        <taxon>Lophotrochozoa</taxon>
        <taxon>Mollusca</taxon>
        <taxon>Gastropoda</taxon>
        <taxon>Heterobranchia</taxon>
        <taxon>Euthyneura</taxon>
        <taxon>Panpulmonata</taxon>
        <taxon>Sacoglossa</taxon>
        <taxon>Placobranchoidea</taxon>
        <taxon>Plakobranchidae</taxon>
        <taxon>Elysia</taxon>
    </lineage>
</organism>
<keyword evidence="2" id="KW-0472">Membrane</keyword>
<comment type="caution">
    <text evidence="3">The sequence shown here is derived from an EMBL/GenBank/DDBJ whole genome shotgun (WGS) entry which is preliminary data.</text>
</comment>
<sequence length="66" mass="7248">MSRSKGNLFLNAIVLYLDLHSLISWFALPSSAVSGSHFGQPGGGEAPRRGGGWDRREKHRKRNSSP</sequence>
<evidence type="ECO:0000313" key="3">
    <source>
        <dbReference type="EMBL" id="KAK3778504.1"/>
    </source>
</evidence>
<feature type="region of interest" description="Disordered" evidence="1">
    <location>
        <begin position="34"/>
        <end position="66"/>
    </location>
</feature>
<dbReference type="Proteomes" id="UP001283361">
    <property type="component" value="Unassembled WGS sequence"/>
</dbReference>
<name>A0AAE0ZZK4_9GAST</name>
<feature type="transmembrane region" description="Helical" evidence="2">
    <location>
        <begin position="7"/>
        <end position="28"/>
    </location>
</feature>
<gene>
    <name evidence="3" type="ORF">RRG08_024912</name>
</gene>
<proteinExistence type="predicted"/>
<feature type="compositionally biased region" description="Basic and acidic residues" evidence="1">
    <location>
        <begin position="46"/>
        <end position="56"/>
    </location>
</feature>
<reference evidence="3" key="1">
    <citation type="journal article" date="2023" name="G3 (Bethesda)">
        <title>A reference genome for the long-term kleptoplast-retaining sea slug Elysia crispata morphotype clarki.</title>
        <authorList>
            <person name="Eastman K.E."/>
            <person name="Pendleton A.L."/>
            <person name="Shaikh M.A."/>
            <person name="Suttiyut T."/>
            <person name="Ogas R."/>
            <person name="Tomko P."/>
            <person name="Gavelis G."/>
            <person name="Widhalm J.R."/>
            <person name="Wisecaver J.H."/>
        </authorList>
    </citation>
    <scope>NUCLEOTIDE SEQUENCE</scope>
    <source>
        <strain evidence="3">ECLA1</strain>
    </source>
</reference>
<evidence type="ECO:0000256" key="1">
    <source>
        <dbReference type="SAM" id="MobiDB-lite"/>
    </source>
</evidence>
<keyword evidence="2" id="KW-1133">Transmembrane helix</keyword>
<evidence type="ECO:0000256" key="2">
    <source>
        <dbReference type="SAM" id="Phobius"/>
    </source>
</evidence>
<dbReference type="EMBL" id="JAWDGP010002931">
    <property type="protein sequence ID" value="KAK3778504.1"/>
    <property type="molecule type" value="Genomic_DNA"/>
</dbReference>
<accession>A0AAE0ZZK4</accession>
<evidence type="ECO:0000313" key="4">
    <source>
        <dbReference type="Proteomes" id="UP001283361"/>
    </source>
</evidence>
<dbReference type="AlphaFoldDB" id="A0AAE0ZZK4"/>